<dbReference type="EMBL" id="SOGN01000044">
    <property type="protein sequence ID" value="TFC79537.1"/>
    <property type="molecule type" value="Genomic_DNA"/>
</dbReference>
<dbReference type="Proteomes" id="UP000298433">
    <property type="component" value="Unassembled WGS sequence"/>
</dbReference>
<dbReference type="SUPFAM" id="SSF54534">
    <property type="entry name" value="FKBP-like"/>
    <property type="match status" value="2"/>
</dbReference>
<name>A0A4R8XNM4_9MICO</name>
<dbReference type="AlphaFoldDB" id="A0A4R8XNM4"/>
<organism evidence="9 10">
    <name type="scientific">Cryobacterium cheniae</name>
    <dbReference type="NCBI Taxonomy" id="1259262"/>
    <lineage>
        <taxon>Bacteria</taxon>
        <taxon>Bacillati</taxon>
        <taxon>Actinomycetota</taxon>
        <taxon>Actinomycetes</taxon>
        <taxon>Micrococcales</taxon>
        <taxon>Microbacteriaceae</taxon>
        <taxon>Cryobacterium</taxon>
    </lineage>
</organism>
<evidence type="ECO:0000256" key="2">
    <source>
        <dbReference type="ARBA" id="ARBA00006577"/>
    </source>
</evidence>
<reference evidence="9 10" key="1">
    <citation type="submission" date="2019-03" db="EMBL/GenBank/DDBJ databases">
        <title>Genomics of glacier-inhabiting Cryobacterium strains.</title>
        <authorList>
            <person name="Liu Q."/>
            <person name="Xin Y.-H."/>
        </authorList>
    </citation>
    <scope>NUCLEOTIDE SEQUENCE [LARGE SCALE GENOMIC DNA]</scope>
    <source>
        <strain evidence="9 10">TMT2-48-2</strain>
    </source>
</reference>
<evidence type="ECO:0000256" key="6">
    <source>
        <dbReference type="PROSITE-ProRule" id="PRU00277"/>
    </source>
</evidence>
<evidence type="ECO:0000256" key="5">
    <source>
        <dbReference type="ARBA" id="ARBA00023235"/>
    </source>
</evidence>
<dbReference type="RefSeq" id="WP_134370173.1">
    <property type="nucleotide sequence ID" value="NZ_SOGN01000044.1"/>
</dbReference>
<keyword evidence="7" id="KW-0732">Signal</keyword>
<evidence type="ECO:0000256" key="1">
    <source>
        <dbReference type="ARBA" id="ARBA00000971"/>
    </source>
</evidence>
<evidence type="ECO:0000313" key="9">
    <source>
        <dbReference type="EMBL" id="TFC79537.1"/>
    </source>
</evidence>
<comment type="similarity">
    <text evidence="2">Belongs to the FKBP-type PPIase family.</text>
</comment>
<keyword evidence="5 6" id="KW-0413">Isomerase</keyword>
<dbReference type="Pfam" id="PF00254">
    <property type="entry name" value="FKBP_C"/>
    <property type="match status" value="2"/>
</dbReference>
<dbReference type="GO" id="GO:0003755">
    <property type="term" value="F:peptidyl-prolyl cis-trans isomerase activity"/>
    <property type="evidence" value="ECO:0007669"/>
    <property type="project" value="UniProtKB-KW"/>
</dbReference>
<keyword evidence="10" id="KW-1185">Reference proteome</keyword>
<dbReference type="PANTHER" id="PTHR43811:SF19">
    <property type="entry name" value="39 KDA FK506-BINDING NUCLEAR PROTEIN"/>
    <property type="match status" value="1"/>
</dbReference>
<keyword evidence="4 6" id="KW-0697">Rotamase</keyword>
<protein>
    <recommendedName>
        <fullName evidence="3 6">peptidylprolyl isomerase</fullName>
        <ecNumber evidence="3 6">5.2.1.8</ecNumber>
    </recommendedName>
</protein>
<feature type="signal peptide" evidence="7">
    <location>
        <begin position="1"/>
        <end position="27"/>
    </location>
</feature>
<proteinExistence type="inferred from homology"/>
<dbReference type="InterPro" id="IPR001179">
    <property type="entry name" value="PPIase_FKBP_dom"/>
</dbReference>
<dbReference type="Gene3D" id="3.10.50.40">
    <property type="match status" value="2"/>
</dbReference>
<dbReference type="InterPro" id="IPR046357">
    <property type="entry name" value="PPIase_dom_sf"/>
</dbReference>
<dbReference type="PROSITE" id="PS51257">
    <property type="entry name" value="PROKAR_LIPOPROTEIN"/>
    <property type="match status" value="1"/>
</dbReference>
<feature type="domain" description="PPIase FKBP-type" evidence="8">
    <location>
        <begin position="229"/>
        <end position="322"/>
    </location>
</feature>
<evidence type="ECO:0000256" key="4">
    <source>
        <dbReference type="ARBA" id="ARBA00023110"/>
    </source>
</evidence>
<accession>A0A4R8XNM4</accession>
<gene>
    <name evidence="9" type="ORF">E3T23_09700</name>
</gene>
<evidence type="ECO:0000256" key="3">
    <source>
        <dbReference type="ARBA" id="ARBA00013194"/>
    </source>
</evidence>
<evidence type="ECO:0000313" key="10">
    <source>
        <dbReference type="Proteomes" id="UP000298433"/>
    </source>
</evidence>
<dbReference type="PROSITE" id="PS50059">
    <property type="entry name" value="FKBP_PPIASE"/>
    <property type="match status" value="2"/>
</dbReference>
<dbReference type="OrthoDB" id="25996at2"/>
<feature type="chain" id="PRO_5020514678" description="peptidylprolyl isomerase" evidence="7">
    <location>
        <begin position="28"/>
        <end position="322"/>
    </location>
</feature>
<dbReference type="EC" id="5.2.1.8" evidence="3 6"/>
<comment type="catalytic activity">
    <reaction evidence="1 6">
        <text>[protein]-peptidylproline (omega=180) = [protein]-peptidylproline (omega=0)</text>
        <dbReference type="Rhea" id="RHEA:16237"/>
        <dbReference type="Rhea" id="RHEA-COMP:10747"/>
        <dbReference type="Rhea" id="RHEA-COMP:10748"/>
        <dbReference type="ChEBI" id="CHEBI:83833"/>
        <dbReference type="ChEBI" id="CHEBI:83834"/>
        <dbReference type="EC" id="5.2.1.8"/>
    </reaction>
</comment>
<evidence type="ECO:0000256" key="7">
    <source>
        <dbReference type="SAM" id="SignalP"/>
    </source>
</evidence>
<dbReference type="PANTHER" id="PTHR43811">
    <property type="entry name" value="FKBP-TYPE PEPTIDYL-PROLYL CIS-TRANS ISOMERASE FKPA"/>
    <property type="match status" value="1"/>
</dbReference>
<feature type="domain" description="PPIase FKBP-type" evidence="8">
    <location>
        <begin position="82"/>
        <end position="174"/>
    </location>
</feature>
<evidence type="ECO:0000259" key="8">
    <source>
        <dbReference type="PROSITE" id="PS50059"/>
    </source>
</evidence>
<comment type="caution">
    <text evidence="9">The sequence shown here is derived from an EMBL/GenBank/DDBJ whole genome shotgun (WGS) entry which is preliminary data.</text>
</comment>
<sequence length="322" mass="32341">MRRAPALIASAGLLVAVLTGCSSPRDAADCEAPVTEGAASKLVSVSGEFGSAPTVDFPTPLKTDTTQVSENIAGTGGGIVPDQLVKLDVTLYNGTTGALISESEYDGATQASIVVDDEQTLPGLALGLECAQVGSRLALIVSPDDGLGPAGGDANSGIGANDSLVFVIDVVRADLLRADGANRPVAGGLPSVVLAPDGTPGITIPSSEPPTALEIGVLKQGNGPKVAEGDTATLHYTGVLWNEKTVFDSSWQTGKPAEFLIVDGSKTEGGLIPGFAQAVIGQTVGSQVVAVIPPDQAYGDEASQTIPAGSTLVFVVDILGVN</sequence>